<dbReference type="HOGENOM" id="CLU_066426_0_0_6"/>
<gene>
    <name evidence="2" type="ordered locus">XC_3876</name>
</gene>
<evidence type="ECO:0008006" key="4">
    <source>
        <dbReference type="Google" id="ProtNLM"/>
    </source>
</evidence>
<dbReference type="AlphaFoldDB" id="A0A0H2XBT9"/>
<dbReference type="Proteomes" id="UP000000420">
    <property type="component" value="Chromosome"/>
</dbReference>
<dbReference type="EMBL" id="CP000050">
    <property type="protein sequence ID" value="AAY50916.1"/>
    <property type="molecule type" value="Genomic_DNA"/>
</dbReference>
<proteinExistence type="predicted"/>
<organism evidence="2 3">
    <name type="scientific">Xanthomonas campestris pv. campestris (strain 8004)</name>
    <dbReference type="NCBI Taxonomy" id="314565"/>
    <lineage>
        <taxon>Bacteria</taxon>
        <taxon>Pseudomonadati</taxon>
        <taxon>Pseudomonadota</taxon>
        <taxon>Gammaproteobacteria</taxon>
        <taxon>Lysobacterales</taxon>
        <taxon>Lysobacteraceae</taxon>
        <taxon>Xanthomonas</taxon>
    </lineage>
</organism>
<feature type="chain" id="PRO_5002601077" description="Lipoprotein" evidence="1">
    <location>
        <begin position="38"/>
        <end position="319"/>
    </location>
</feature>
<keyword evidence="1" id="KW-0732">Signal</keyword>
<dbReference type="PROSITE" id="PS51257">
    <property type="entry name" value="PROKAR_LIPOPROTEIN"/>
    <property type="match status" value="1"/>
</dbReference>
<evidence type="ECO:0000313" key="2">
    <source>
        <dbReference type="EMBL" id="AAY50916.1"/>
    </source>
</evidence>
<sequence length="319" mass="33838">MLGSARQNLEGCRVMRLRKTLLWAAAMLMLGGCSEKASDAAPAGTPAATATAAQAAPAMSPAAQPQHVAVEVPTPGKVLNDVYGMKGDGSESYTIDNGATATFWYGYRFDLGGKHYYTGFANAGPGKYGKSEEEDIPDPNVGVSISQTTYVLDETGGKPTWTLFHAQQWAGDFGANERADPLDEKRKPQSTQTKDGHLLLAVPTTRFATGVTLSGFAIFTFDPNKNDLGDYKGWVYLGTVVTGDDNSAACDDEGTMKCVTSTGTLSFEPAKSGRMPSLRVVMQGTTVSGPGKIRTLGANDAVTYTYDAAKQAYTPLLDR</sequence>
<protein>
    <recommendedName>
        <fullName evidence="4">Lipoprotein</fullName>
    </recommendedName>
</protein>
<dbReference type="KEGG" id="xcb:XC_3876"/>
<feature type="signal peptide" evidence="1">
    <location>
        <begin position="1"/>
        <end position="37"/>
    </location>
</feature>
<accession>A0A0H2XBT9</accession>
<name>A0A0H2XBT9_XANC8</name>
<evidence type="ECO:0000256" key="1">
    <source>
        <dbReference type="SAM" id="SignalP"/>
    </source>
</evidence>
<evidence type="ECO:0000313" key="3">
    <source>
        <dbReference type="Proteomes" id="UP000000420"/>
    </source>
</evidence>
<reference evidence="2 3" key="1">
    <citation type="journal article" date="2005" name="Genome Res.">
        <title>Comparative and functional genomic analyses of the pathogenicity of phytopathogen Xanthomonas campestris pv. campestris.</title>
        <authorList>
            <person name="Qian W."/>
            <person name="Jia Y."/>
            <person name="Ren S.X."/>
            <person name="He Y.Q."/>
            <person name="Feng J.X."/>
            <person name="Lu L.F."/>
            <person name="Sun Q."/>
            <person name="Ying G."/>
            <person name="Tang D.J."/>
            <person name="Tang H."/>
            <person name="Wu W."/>
            <person name="Hao P."/>
            <person name="Wang L."/>
            <person name="Jiang B.L."/>
            <person name="Zeng S."/>
            <person name="Gu W.Y."/>
            <person name="Lu G."/>
            <person name="Rong L."/>
            <person name="Tian Y."/>
            <person name="Yao Z."/>
            <person name="Fu G."/>
            <person name="Chen B."/>
            <person name="Fang R."/>
            <person name="Qiang B."/>
            <person name="Chen Z."/>
            <person name="Zhao G.P."/>
            <person name="Tang J.L."/>
            <person name="He C."/>
        </authorList>
    </citation>
    <scope>NUCLEOTIDE SEQUENCE [LARGE SCALE GENOMIC DNA]</scope>
    <source>
        <strain evidence="2 3">8004</strain>
    </source>
</reference>